<feature type="region of interest" description="Disordered" evidence="1">
    <location>
        <begin position="94"/>
        <end position="125"/>
    </location>
</feature>
<feature type="compositionally biased region" description="Basic and acidic residues" evidence="1">
    <location>
        <begin position="564"/>
        <end position="605"/>
    </location>
</feature>
<keyword evidence="2" id="KW-0732">Signal</keyword>
<feature type="signal peptide" evidence="2">
    <location>
        <begin position="1"/>
        <end position="19"/>
    </location>
</feature>
<organism evidence="4 5">
    <name type="scientific">Cimex lectularius</name>
    <name type="common">Bed bug</name>
    <name type="synonym">Acanthia lectularia</name>
    <dbReference type="NCBI Taxonomy" id="79782"/>
    <lineage>
        <taxon>Eukaryota</taxon>
        <taxon>Metazoa</taxon>
        <taxon>Ecdysozoa</taxon>
        <taxon>Arthropoda</taxon>
        <taxon>Hexapoda</taxon>
        <taxon>Insecta</taxon>
        <taxon>Pterygota</taxon>
        <taxon>Neoptera</taxon>
        <taxon>Paraneoptera</taxon>
        <taxon>Hemiptera</taxon>
        <taxon>Heteroptera</taxon>
        <taxon>Panheteroptera</taxon>
        <taxon>Cimicomorpha</taxon>
        <taxon>Cimicidae</taxon>
        <taxon>Cimex</taxon>
    </lineage>
</organism>
<proteinExistence type="predicted"/>
<feature type="compositionally biased region" description="Low complexity" evidence="1">
    <location>
        <begin position="970"/>
        <end position="986"/>
    </location>
</feature>
<dbReference type="GO" id="GO:0005576">
    <property type="term" value="C:extracellular region"/>
    <property type="evidence" value="ECO:0007669"/>
    <property type="project" value="InterPro"/>
</dbReference>
<dbReference type="OrthoDB" id="504708at2759"/>
<feature type="region of interest" description="Disordered" evidence="1">
    <location>
        <begin position="621"/>
        <end position="651"/>
    </location>
</feature>
<dbReference type="GO" id="GO:0005975">
    <property type="term" value="P:carbohydrate metabolic process"/>
    <property type="evidence" value="ECO:0007669"/>
    <property type="project" value="InterPro"/>
</dbReference>
<feature type="region of interest" description="Disordered" evidence="1">
    <location>
        <begin position="758"/>
        <end position="783"/>
    </location>
</feature>
<evidence type="ECO:0000313" key="4">
    <source>
        <dbReference type="EnsemblMetazoa" id="XP_014246718.1"/>
    </source>
</evidence>
<feature type="region of interest" description="Disordered" evidence="1">
    <location>
        <begin position="18"/>
        <end position="38"/>
    </location>
</feature>
<feature type="compositionally biased region" description="Basic and acidic residues" evidence="1">
    <location>
        <begin position="490"/>
        <end position="509"/>
    </location>
</feature>
<dbReference type="FunFam" id="3.20.20.370:FF:000003">
    <property type="entry name" value="CLUMA_CG003232, isoform B"/>
    <property type="match status" value="1"/>
</dbReference>
<feature type="region of interest" description="Disordered" evidence="1">
    <location>
        <begin position="863"/>
        <end position="890"/>
    </location>
</feature>
<dbReference type="SUPFAM" id="SSF88713">
    <property type="entry name" value="Glycoside hydrolase/deacetylase"/>
    <property type="match status" value="1"/>
</dbReference>
<name>A0A8I6RKK0_CIMLE</name>
<dbReference type="InterPro" id="IPR011330">
    <property type="entry name" value="Glyco_hydro/deAcase_b/a-brl"/>
</dbReference>
<feature type="region of interest" description="Disordered" evidence="1">
    <location>
        <begin position="309"/>
        <end position="361"/>
    </location>
</feature>
<dbReference type="SMART" id="SM00494">
    <property type="entry name" value="ChtBD2"/>
    <property type="match status" value="1"/>
</dbReference>
<dbReference type="Pfam" id="PF01522">
    <property type="entry name" value="Polysacc_deac_1"/>
    <property type="match status" value="1"/>
</dbReference>
<dbReference type="InterPro" id="IPR052740">
    <property type="entry name" value="CE4"/>
</dbReference>
<dbReference type="Gene3D" id="3.20.20.370">
    <property type="entry name" value="Glycoside hydrolase/deacetylase"/>
    <property type="match status" value="1"/>
</dbReference>
<feature type="compositionally biased region" description="Polar residues" evidence="1">
    <location>
        <begin position="309"/>
        <end position="327"/>
    </location>
</feature>
<feature type="region of interest" description="Disordered" evidence="1">
    <location>
        <begin position="552"/>
        <end position="605"/>
    </location>
</feature>
<dbReference type="InterPro" id="IPR002557">
    <property type="entry name" value="Chitin-bd_dom"/>
</dbReference>
<feature type="compositionally biased region" description="Polar residues" evidence="1">
    <location>
        <begin position="95"/>
        <end position="105"/>
    </location>
</feature>
<dbReference type="Proteomes" id="UP000494040">
    <property type="component" value="Unassembled WGS sequence"/>
</dbReference>
<dbReference type="KEGG" id="clec:106665061"/>
<evidence type="ECO:0000256" key="2">
    <source>
        <dbReference type="SAM" id="SignalP"/>
    </source>
</evidence>
<feature type="domain" description="Chitin-binding type-2" evidence="3">
    <location>
        <begin position="38"/>
        <end position="93"/>
    </location>
</feature>
<dbReference type="PROSITE" id="PS50940">
    <property type="entry name" value="CHIT_BIND_II"/>
    <property type="match status" value="1"/>
</dbReference>
<dbReference type="RefSeq" id="XP_014246718.1">
    <property type="nucleotide sequence ID" value="XM_014391232.1"/>
</dbReference>
<dbReference type="EnsemblMetazoa" id="XM_014391232.1">
    <property type="protein sequence ID" value="XP_014246718.1"/>
    <property type="gene ID" value="LOC106665061"/>
</dbReference>
<dbReference type="CTD" id="33158"/>
<feature type="chain" id="PRO_5035221576" description="Chitin-binding type-2 domain-containing protein" evidence="2">
    <location>
        <begin position="20"/>
        <end position="1465"/>
    </location>
</feature>
<reference evidence="4" key="1">
    <citation type="submission" date="2022-01" db="UniProtKB">
        <authorList>
            <consortium name="EnsemblMetazoa"/>
        </authorList>
    </citation>
    <scope>IDENTIFICATION</scope>
</reference>
<dbReference type="InterPro" id="IPR002509">
    <property type="entry name" value="NODB_dom"/>
</dbReference>
<dbReference type="GO" id="GO:0008061">
    <property type="term" value="F:chitin binding"/>
    <property type="evidence" value="ECO:0007669"/>
    <property type="project" value="InterPro"/>
</dbReference>
<feature type="compositionally biased region" description="Polar residues" evidence="1">
    <location>
        <begin position="1022"/>
        <end position="1033"/>
    </location>
</feature>
<feature type="compositionally biased region" description="Polar residues" evidence="1">
    <location>
        <begin position="337"/>
        <end position="360"/>
    </location>
</feature>
<dbReference type="GeneID" id="106665061"/>
<evidence type="ECO:0000313" key="5">
    <source>
        <dbReference type="Proteomes" id="UP000494040"/>
    </source>
</evidence>
<dbReference type="InterPro" id="IPR036508">
    <property type="entry name" value="Chitin-bd_dom_sf"/>
</dbReference>
<dbReference type="Gene3D" id="2.170.140.10">
    <property type="entry name" value="Chitin binding domain"/>
    <property type="match status" value="1"/>
</dbReference>
<evidence type="ECO:0000259" key="3">
    <source>
        <dbReference type="PROSITE" id="PS50940"/>
    </source>
</evidence>
<dbReference type="OMA" id="QNIRPLI"/>
<sequence length="1465" mass="170500">MRSVLLALAALLLLNGSESGSSNRRRSPTPTPSSQPIDFDCPEEFGYYAHPTDCTQYYVCVFGGALLESCTGGLMYSHELQTCDWPRNVGCAPGSASQVQQQVQPESRPRQSHRVQQSQRTIPKHDLYTEEEQLGLAEELESDRQQRVYRGQPSTIGQVASDRDALSTHSNAIPIPSGGRDKLSVVSYGTQQQYTRASVTPQQTYVEQQTPVPSRNYSQSRYVPSQYDSPFYNLYDDEVDLYKEIGNGDYQYTNNQNQYRTQYKEKKPQIEIVQQEPLQRGYSKNKYNTQSDIYQSVTPQEYDSYSIQTNDDIPYKQQIQQKPSNRSGVKESESDGTKSVVSTVSPGLAQQESNSKTETVTPKIEMLNSPEGPRTERLVQDSFVIQLKTANTPRPFKLIEDPPVSLQTRGHFIVKEPEPKHEFLTIDITPKPRVNIPRKEETKRPIAIRIPESAIDLNKYQRKEVTAKPQPIRAFESLEWLQGGDEKRVPTIKFPESKPPLRSEEEFRQRRPSSIRFPDQKERNVESQKSQNDRRGSYRFQESVYELEDFTQIPLELEQQGENKSPETRRGSNYDEQKLAKERGEKAEELRRHQLEEAKRENARRQAYEQARIRQIEEAEREAAEELRRKQLKNQQYEAEQEKKAKEEKERQLAELARRKEIEAQRKAKEEARLREIVEKRKKEIEERKRKEEAAKKELEEKRQKEMEEIRRKELEEKQRKEIEEAERIKAEDRRKELEALRRKELEEKRRKEIEEARRKAFEERKRKEIEEAEKARAEARKKELEELRRKELEEKRRKELLEKQRKETEENRRKEIEEAEKLRMETRRRELEQIKLKEEEEAIIKRNEEIRRKLFAEQQAMNEQNRLRSEQVSYDQKRPTPQESPRENQNYYYQTKKASSRIRSQIEAQKQTRVLPNRNSGFRIVVDLDDTITTRRSPYTIDTKPPKKYLSYNNTISNEPSLNEEVTRPSPIIPSSQSSNLESTSLPPRMYTDQLRKTLDTPIPLLKTDPEKTVRVRPTTIDTQSTPGLTRGNSRHRGSHTYTLSPNEAEPLNRGTPASRGRPTLKPSTTVVGKASEYVDIYRYPPHRPSNVFPTPQVDKTAAKCRKDVCLLPDCSCGGKDIPGNLSPEETPQIVLLTFDDSVNDLNKGLYSDLFEKGRVNPNGCPISATFYVSHEWTDYSQVQNLYAAGHEMASHSISHSFGEQFSQKKWTKEIAGQREILAAYGGVKLEDVRGMRAPFLAVGGNKMFKMLFDSNFTYDSSMPVYENRPPSWPYTLDYKIFHDCMIPPCPSRSYPGVWEVPMVMWQDLNGGRCSMGDACSNPPNAEGVYKMLIKNFERHFSTNRAPFGLFYHAAWFTHPHHKEGFISFLDTINKMPEVWLVTNWQAIQWIRDPTPISRLNNFAPFQCNYPDRPKKCNNPKVCNLWHKSGVRYMRTCQPCPEVYPWTGKSGVRNSKVDNEIIQE</sequence>
<evidence type="ECO:0000256" key="1">
    <source>
        <dbReference type="SAM" id="MobiDB-lite"/>
    </source>
</evidence>
<feature type="compositionally biased region" description="Basic and acidic residues" evidence="1">
    <location>
        <begin position="640"/>
        <end position="651"/>
    </location>
</feature>
<feature type="region of interest" description="Disordered" evidence="1">
    <location>
        <begin position="490"/>
        <end position="539"/>
    </location>
</feature>
<feature type="compositionally biased region" description="Basic and acidic residues" evidence="1">
    <location>
        <begin position="518"/>
        <end position="536"/>
    </location>
</feature>
<dbReference type="CDD" id="cd10975">
    <property type="entry name" value="CE4_CDA_like_2"/>
    <property type="match status" value="1"/>
</dbReference>
<dbReference type="GO" id="GO:0016810">
    <property type="term" value="F:hydrolase activity, acting on carbon-nitrogen (but not peptide) bonds"/>
    <property type="evidence" value="ECO:0007669"/>
    <property type="project" value="InterPro"/>
</dbReference>
<keyword evidence="5" id="KW-1185">Reference proteome</keyword>
<dbReference type="SUPFAM" id="SSF57625">
    <property type="entry name" value="Invertebrate chitin-binding proteins"/>
    <property type="match status" value="1"/>
</dbReference>
<protein>
    <recommendedName>
        <fullName evidence="3">Chitin-binding type-2 domain-containing protein</fullName>
    </recommendedName>
</protein>
<feature type="region of interest" description="Disordered" evidence="1">
    <location>
        <begin position="961"/>
        <end position="988"/>
    </location>
</feature>
<dbReference type="Pfam" id="PF01607">
    <property type="entry name" value="CBM_14"/>
    <property type="match status" value="1"/>
</dbReference>
<dbReference type="PANTHER" id="PTHR45985:SF12">
    <property type="entry name" value="CHITIN DEACETYLASE-LIKE 5, ISOFORM B"/>
    <property type="match status" value="1"/>
</dbReference>
<feature type="compositionally biased region" description="Basic and acidic residues" evidence="1">
    <location>
        <begin position="866"/>
        <end position="887"/>
    </location>
</feature>
<accession>A0A8I6RKK0</accession>
<feature type="region of interest" description="Disordered" evidence="1">
    <location>
        <begin position="1022"/>
        <end position="1071"/>
    </location>
</feature>
<dbReference type="PANTHER" id="PTHR45985">
    <property type="match status" value="1"/>
</dbReference>
<dbReference type="CDD" id="cd22249">
    <property type="entry name" value="UDM1_RNF168_RNF169-like"/>
    <property type="match status" value="1"/>
</dbReference>
<feature type="region of interest" description="Disordered" evidence="1">
    <location>
        <begin position="685"/>
        <end position="705"/>
    </location>
</feature>